<comment type="caution">
    <text evidence="1">The sequence shown here is derived from an EMBL/GenBank/DDBJ whole genome shotgun (WGS) entry which is preliminary data.</text>
</comment>
<gene>
    <name evidence="1" type="ORF">G2W53_016502</name>
</gene>
<evidence type="ECO:0000313" key="1">
    <source>
        <dbReference type="EMBL" id="KAF7825338.1"/>
    </source>
</evidence>
<accession>A0A834TN55</accession>
<keyword evidence="1" id="KW-0472">Membrane</keyword>
<evidence type="ECO:0000313" key="2">
    <source>
        <dbReference type="Proteomes" id="UP000634136"/>
    </source>
</evidence>
<keyword evidence="1" id="KW-0812">Transmembrane</keyword>
<proteinExistence type="predicted"/>
<protein>
    <submittedName>
        <fullName evidence="1">Transmembrane protein</fullName>
    </submittedName>
</protein>
<organism evidence="1 2">
    <name type="scientific">Senna tora</name>
    <dbReference type="NCBI Taxonomy" id="362788"/>
    <lineage>
        <taxon>Eukaryota</taxon>
        <taxon>Viridiplantae</taxon>
        <taxon>Streptophyta</taxon>
        <taxon>Embryophyta</taxon>
        <taxon>Tracheophyta</taxon>
        <taxon>Spermatophyta</taxon>
        <taxon>Magnoliopsida</taxon>
        <taxon>eudicotyledons</taxon>
        <taxon>Gunneridae</taxon>
        <taxon>Pentapetalae</taxon>
        <taxon>rosids</taxon>
        <taxon>fabids</taxon>
        <taxon>Fabales</taxon>
        <taxon>Fabaceae</taxon>
        <taxon>Caesalpinioideae</taxon>
        <taxon>Cassia clade</taxon>
        <taxon>Senna</taxon>
    </lineage>
</organism>
<sequence>MGALQLGLTFGAGTIFGLITSRVIQRRWGPGPPAQTNPSGTFFPQALTSKVTARGTSSFTIPSTLALMALHKHKAASRSASPFTSPQHSLLGLAPMFSLTSPSQLPHTPNFRVSLGQYVSFVGGHATLWDETQGNISKARFHIVERVRIDVRRI</sequence>
<reference evidence="1" key="1">
    <citation type="submission" date="2020-09" db="EMBL/GenBank/DDBJ databases">
        <title>Genome-Enabled Discovery of Anthraquinone Biosynthesis in Senna tora.</title>
        <authorList>
            <person name="Kang S.-H."/>
            <person name="Pandey R.P."/>
            <person name="Lee C.-M."/>
            <person name="Sim J.-S."/>
            <person name="Jeong J.-T."/>
            <person name="Choi B.-S."/>
            <person name="Jung M."/>
            <person name="Ginzburg D."/>
            <person name="Zhao K."/>
            <person name="Won S.Y."/>
            <person name="Oh T.-J."/>
            <person name="Yu Y."/>
            <person name="Kim N.-H."/>
            <person name="Lee O.R."/>
            <person name="Lee T.-H."/>
            <person name="Bashyal P."/>
            <person name="Kim T.-S."/>
            <person name="Lee W.-H."/>
            <person name="Kawkins C."/>
            <person name="Kim C.-K."/>
            <person name="Kim J.S."/>
            <person name="Ahn B.O."/>
            <person name="Rhee S.Y."/>
            <person name="Sohng J.K."/>
        </authorList>
    </citation>
    <scope>NUCLEOTIDE SEQUENCE</scope>
    <source>
        <tissue evidence="1">Leaf</tissue>
    </source>
</reference>
<dbReference type="EMBL" id="JAAIUW010000006">
    <property type="protein sequence ID" value="KAF7825338.1"/>
    <property type="molecule type" value="Genomic_DNA"/>
</dbReference>
<dbReference type="OrthoDB" id="1749752at2759"/>
<dbReference type="AlphaFoldDB" id="A0A834TN55"/>
<dbReference type="Proteomes" id="UP000634136">
    <property type="component" value="Unassembled WGS sequence"/>
</dbReference>
<name>A0A834TN55_9FABA</name>
<keyword evidence="2" id="KW-1185">Reference proteome</keyword>